<evidence type="ECO:0000313" key="2">
    <source>
        <dbReference type="EMBL" id="KAJ5318246.1"/>
    </source>
</evidence>
<evidence type="ECO:0000256" key="1">
    <source>
        <dbReference type="SAM" id="Phobius"/>
    </source>
</evidence>
<feature type="transmembrane region" description="Helical" evidence="1">
    <location>
        <begin position="143"/>
        <end position="163"/>
    </location>
</feature>
<dbReference type="EMBL" id="JAPZBO010000004">
    <property type="protein sequence ID" value="KAJ5318246.1"/>
    <property type="molecule type" value="Genomic_DNA"/>
</dbReference>
<reference evidence="2" key="1">
    <citation type="submission" date="2022-12" db="EMBL/GenBank/DDBJ databases">
        <authorList>
            <person name="Petersen C."/>
        </authorList>
    </citation>
    <scope>NUCLEOTIDE SEQUENCE</scope>
    <source>
        <strain evidence="2">IBT 21472</strain>
    </source>
</reference>
<reference evidence="2" key="2">
    <citation type="journal article" date="2023" name="IMA Fungus">
        <title>Comparative genomic study of the Penicillium genus elucidates a diverse pangenome and 15 lateral gene transfer events.</title>
        <authorList>
            <person name="Petersen C."/>
            <person name="Sorensen T."/>
            <person name="Nielsen M.R."/>
            <person name="Sondergaard T.E."/>
            <person name="Sorensen J.L."/>
            <person name="Fitzpatrick D.A."/>
            <person name="Frisvad J.C."/>
            <person name="Nielsen K.L."/>
        </authorList>
    </citation>
    <scope>NUCLEOTIDE SEQUENCE</scope>
    <source>
        <strain evidence="2">IBT 21472</strain>
    </source>
</reference>
<proteinExistence type="predicted"/>
<keyword evidence="1" id="KW-1133">Transmembrane helix</keyword>
<comment type="caution">
    <text evidence="2">The sequence shown here is derived from an EMBL/GenBank/DDBJ whole genome shotgun (WGS) entry which is preliminary data.</text>
</comment>
<keyword evidence="1" id="KW-0472">Membrane</keyword>
<name>A0A9W9PY10_9EURO</name>
<sequence>MTQPTHTSTFTAQFVKEAQFSVIALLDIIEAADYTTDAVKELSHRLSSIDKALGGLALALEEASSCNFNHQVRRHLHMVIRINRDACARGQEAFNEWTSLLFNEYLHESDWHLIAAFVNQQSQLLSERLHLLEDTINMVMQTYAKYVIFQYSVLITITLLSFFSRLPAIFAPKDVSDEEWDSILAQESALLSAFIKADDSQQAQQLEERAAERIACEIRAKGIAMLYHREILNGLLAEFDRLRWGQITKAGQEGQLQSPVGALPDEIQWPYESTIVSTNRIAIARFSGSYNDSDALSAPMVHADDVPETAD</sequence>
<keyword evidence="3" id="KW-1185">Reference proteome</keyword>
<protein>
    <submittedName>
        <fullName evidence="2">Uncharacterized protein</fullName>
    </submittedName>
</protein>
<keyword evidence="1" id="KW-0812">Transmembrane</keyword>
<gene>
    <name evidence="2" type="ORF">N7476_004666</name>
</gene>
<evidence type="ECO:0000313" key="3">
    <source>
        <dbReference type="Proteomes" id="UP001147746"/>
    </source>
</evidence>
<accession>A0A9W9PY10</accession>
<organism evidence="2 3">
    <name type="scientific">Penicillium atrosanguineum</name>
    <dbReference type="NCBI Taxonomy" id="1132637"/>
    <lineage>
        <taxon>Eukaryota</taxon>
        <taxon>Fungi</taxon>
        <taxon>Dikarya</taxon>
        <taxon>Ascomycota</taxon>
        <taxon>Pezizomycotina</taxon>
        <taxon>Eurotiomycetes</taxon>
        <taxon>Eurotiomycetidae</taxon>
        <taxon>Eurotiales</taxon>
        <taxon>Aspergillaceae</taxon>
        <taxon>Penicillium</taxon>
    </lineage>
</organism>
<dbReference type="Proteomes" id="UP001147746">
    <property type="component" value="Unassembled WGS sequence"/>
</dbReference>
<dbReference type="AlphaFoldDB" id="A0A9W9PY10"/>